<organism evidence="4 5">
    <name type="scientific">Actinomarinicola tropica</name>
    <dbReference type="NCBI Taxonomy" id="2789776"/>
    <lineage>
        <taxon>Bacteria</taxon>
        <taxon>Bacillati</taxon>
        <taxon>Actinomycetota</taxon>
        <taxon>Acidimicrobiia</taxon>
        <taxon>Acidimicrobiales</taxon>
        <taxon>Iamiaceae</taxon>
        <taxon>Actinomarinicola</taxon>
    </lineage>
</organism>
<keyword evidence="3" id="KW-0732">Signal</keyword>
<dbReference type="Proteomes" id="UP000334019">
    <property type="component" value="Chromosome"/>
</dbReference>
<sequence length="102" mass="10598">MSPRLVVAALSLICALLVAAVPASATPQPGQEDVTTTVPVSDEDSPLGDIIPRPNTGRAPDSPNDPGGWQQYLVFALLLGGMAAIVLLVRRESRRARAARGG</sequence>
<keyword evidence="5" id="KW-1185">Reference proteome</keyword>
<keyword evidence="2" id="KW-0812">Transmembrane</keyword>
<dbReference type="EMBL" id="CP045851">
    <property type="protein sequence ID" value="QGG94879.1"/>
    <property type="molecule type" value="Genomic_DNA"/>
</dbReference>
<evidence type="ECO:0000256" key="1">
    <source>
        <dbReference type="SAM" id="MobiDB-lite"/>
    </source>
</evidence>
<feature type="region of interest" description="Disordered" evidence="1">
    <location>
        <begin position="24"/>
        <end position="65"/>
    </location>
</feature>
<reference evidence="4 5" key="1">
    <citation type="submission" date="2019-11" db="EMBL/GenBank/DDBJ databases">
        <authorList>
            <person name="He Y."/>
        </authorList>
    </citation>
    <scope>NUCLEOTIDE SEQUENCE [LARGE SCALE GENOMIC DNA]</scope>
    <source>
        <strain evidence="4 5">SCSIO 58843</strain>
    </source>
</reference>
<gene>
    <name evidence="4" type="ORF">GH723_07025</name>
</gene>
<keyword evidence="2" id="KW-1133">Transmembrane helix</keyword>
<dbReference type="KEGG" id="atq:GH723_07025"/>
<feature type="transmembrane region" description="Helical" evidence="2">
    <location>
        <begin position="69"/>
        <end position="89"/>
    </location>
</feature>
<feature type="compositionally biased region" description="Polar residues" evidence="1">
    <location>
        <begin position="25"/>
        <end position="39"/>
    </location>
</feature>
<feature type="chain" id="PRO_5024317141" description="LPXTG cell wall anchor domain-containing protein" evidence="3">
    <location>
        <begin position="26"/>
        <end position="102"/>
    </location>
</feature>
<evidence type="ECO:0008006" key="6">
    <source>
        <dbReference type="Google" id="ProtNLM"/>
    </source>
</evidence>
<protein>
    <recommendedName>
        <fullName evidence="6">LPXTG cell wall anchor domain-containing protein</fullName>
    </recommendedName>
</protein>
<feature type="signal peptide" evidence="3">
    <location>
        <begin position="1"/>
        <end position="25"/>
    </location>
</feature>
<keyword evidence="2" id="KW-0472">Membrane</keyword>
<dbReference type="RefSeq" id="WP_153758987.1">
    <property type="nucleotide sequence ID" value="NZ_CP045851.1"/>
</dbReference>
<name>A0A5Q2RDA6_9ACTN</name>
<proteinExistence type="predicted"/>
<evidence type="ECO:0000313" key="4">
    <source>
        <dbReference type="EMBL" id="QGG94879.1"/>
    </source>
</evidence>
<dbReference type="AlphaFoldDB" id="A0A5Q2RDA6"/>
<evidence type="ECO:0000256" key="2">
    <source>
        <dbReference type="SAM" id="Phobius"/>
    </source>
</evidence>
<evidence type="ECO:0000256" key="3">
    <source>
        <dbReference type="SAM" id="SignalP"/>
    </source>
</evidence>
<evidence type="ECO:0000313" key="5">
    <source>
        <dbReference type="Proteomes" id="UP000334019"/>
    </source>
</evidence>
<accession>A0A5Q2RDA6</accession>